<reference evidence="3 4" key="1">
    <citation type="submission" date="2016-10" db="EMBL/GenBank/DDBJ databases">
        <authorList>
            <person name="de Groot N.N."/>
        </authorList>
    </citation>
    <scope>NUCLEOTIDE SEQUENCE [LARGE SCALE GENOMIC DNA]</scope>
    <source>
        <strain evidence="3 4">558</strain>
    </source>
</reference>
<gene>
    <name evidence="3" type="ORF">SAMN04490369_107616</name>
</gene>
<dbReference type="SUPFAM" id="SSF56349">
    <property type="entry name" value="DNA breaking-rejoining enzymes"/>
    <property type="match status" value="1"/>
</dbReference>
<dbReference type="EMBL" id="FODB01000076">
    <property type="protein sequence ID" value="SEO36272.1"/>
    <property type="molecule type" value="Genomic_DNA"/>
</dbReference>
<accession>A0A1H8P332</accession>
<proteinExistence type="predicted"/>
<feature type="region of interest" description="Disordered" evidence="2">
    <location>
        <begin position="208"/>
        <end position="228"/>
    </location>
</feature>
<dbReference type="InterPro" id="IPR011010">
    <property type="entry name" value="DNA_brk_join_enz"/>
</dbReference>
<dbReference type="GO" id="GO:0003677">
    <property type="term" value="F:DNA binding"/>
    <property type="evidence" value="ECO:0007669"/>
    <property type="project" value="InterPro"/>
</dbReference>
<dbReference type="AlphaFoldDB" id="A0A1H8P332"/>
<dbReference type="Gene3D" id="1.10.443.10">
    <property type="entry name" value="Intergrase catalytic core"/>
    <property type="match status" value="1"/>
</dbReference>
<evidence type="ECO:0000313" key="4">
    <source>
        <dbReference type="Proteomes" id="UP000199493"/>
    </source>
</evidence>
<protein>
    <recommendedName>
        <fullName evidence="5">Phage integrase family protein</fullName>
    </recommendedName>
</protein>
<dbReference type="Proteomes" id="UP000199493">
    <property type="component" value="Unassembled WGS sequence"/>
</dbReference>
<dbReference type="RefSeq" id="WP_089676017.1">
    <property type="nucleotide sequence ID" value="NZ_FODB01000076.1"/>
</dbReference>
<organism evidence="3 4">
    <name type="scientific">Vreelandella aquamarina</name>
    <dbReference type="NCBI Taxonomy" id="77097"/>
    <lineage>
        <taxon>Bacteria</taxon>
        <taxon>Pseudomonadati</taxon>
        <taxon>Pseudomonadota</taxon>
        <taxon>Gammaproteobacteria</taxon>
        <taxon>Oceanospirillales</taxon>
        <taxon>Halomonadaceae</taxon>
        <taxon>Vreelandella</taxon>
    </lineage>
</organism>
<sequence>MSDSDHAIWSGWKLSPPKKSTSDGQEARRYQRACERYQRWKAILASLEQQVTGIMSGQRDIVMPDAVIAAAFDALHQQAPPSTLKITHNFLVKGLERGSQQLNWTVAIPSPLVTVDREPPAVTTESFAELHSWDELVEAHDAFPSAPGLIGHDLRKWLIGRWLFQLIREGAVLHKRHLEQVPDAFEKGVTLTNGAVFITLEEGAPLPIENDDDQAADDKASADQSSETPFEKEQRVCYRRLFLSPTSQLMLLRAYQETDSAWPRTAAKSRLPVAQCLMFYLKHIDDGASLKSISELLSMAYTASSFDKPPLLNHYASRANVAQSLRPSSWQRLTQRHVLTDTLADSSGNDVYLEFQTPAPSQAPPSDQLKQFRQLQRGLSSSLGGRATRHEAISNVETFLSISSRNGAMVTLLARWCLKLLQKGGRVKSKLAVSSVKRYLSAIGRSLVAQSSALDELQTASADQWEALYENVLNSVKPDVERATVQNRLCDFHHFLMDTIAAPSIDLEGVPGAKKRVDVNIVTPAEFRRAIDLIDDSTQPERFRTIQKLALILGYRLGLRRSECAGLLVRDVVYIEGSDTFPSELIIRANTYRRGKSYAATRRLPLWLLMPDEQAQLIAWVKRRQGETATQQINKQLLFCSSGSGYLLLDDKVLFQPVQTALRTVSGDPSLRYHHLRHSFVTFTLLRLLERSPCELLPTAWLRDDHGDIALPNINADISVLAGLAPQDRPSRKRLWQLALWAGHASPEETLSTYSHLLDWVLGHTTFRHYNPMLRLEHQLALLSFQTKTALTSWRNRRDLIGKTQASELLSHLQTEWQPFIADDLLKNAWRTYQPPAVNPLDNSLESSFNWPEATTIYQSLRLIEQQEARGEPLDKAIQQTAKRFALEEEPLRQWVANGERLMQRKTRRTNQQFSREANRYDRQRRVTSTHVYMPELYRCMAPPVKPNVLKETGQFFHRLLDWHQKEPSKAEESLTTLRNHIQRSTGHIVLPDADAINRVRELLRPLRCFQHTYLVVEVTVNAEAKRVKQHWSNATNIPHPRIELIPTPSPSGHTRYWYGNAHLKITRDSYKKAEQPLWEAVRFAAFMAMLVLGLCGDDAAGDDT</sequence>
<keyword evidence="1" id="KW-0233">DNA recombination</keyword>
<dbReference type="STRING" id="77097.SAMN04490369_107616"/>
<evidence type="ECO:0008006" key="5">
    <source>
        <dbReference type="Google" id="ProtNLM"/>
    </source>
</evidence>
<name>A0A1H8P332_9GAMM</name>
<dbReference type="GO" id="GO:0015074">
    <property type="term" value="P:DNA integration"/>
    <property type="evidence" value="ECO:0007669"/>
    <property type="project" value="InterPro"/>
</dbReference>
<dbReference type="InterPro" id="IPR013762">
    <property type="entry name" value="Integrase-like_cat_sf"/>
</dbReference>
<evidence type="ECO:0000313" key="3">
    <source>
        <dbReference type="EMBL" id="SEO36272.1"/>
    </source>
</evidence>
<feature type="region of interest" description="Disordered" evidence="2">
    <location>
        <begin position="1"/>
        <end position="27"/>
    </location>
</feature>
<evidence type="ECO:0000256" key="2">
    <source>
        <dbReference type="SAM" id="MobiDB-lite"/>
    </source>
</evidence>
<evidence type="ECO:0000256" key="1">
    <source>
        <dbReference type="ARBA" id="ARBA00023172"/>
    </source>
</evidence>
<dbReference type="GO" id="GO:0006310">
    <property type="term" value="P:DNA recombination"/>
    <property type="evidence" value="ECO:0007669"/>
    <property type="project" value="UniProtKB-KW"/>
</dbReference>